<dbReference type="STRING" id="217511.GCA_001463845_01715"/>
<evidence type="ECO:0000256" key="5">
    <source>
        <dbReference type="ARBA" id="ARBA00022679"/>
    </source>
</evidence>
<comment type="similarity">
    <text evidence="2 7">Belongs to the methyltransferase superfamily. L-isoaspartyl/D-aspartyl protein methyltransferase family.</text>
</comment>
<keyword evidence="9" id="KW-1185">Reference proteome</keyword>
<evidence type="ECO:0000256" key="7">
    <source>
        <dbReference type="HAMAP-Rule" id="MF_00090"/>
    </source>
</evidence>
<dbReference type="GO" id="GO:0030091">
    <property type="term" value="P:protein repair"/>
    <property type="evidence" value="ECO:0007669"/>
    <property type="project" value="UniProtKB-UniRule"/>
</dbReference>
<organism evidence="8 9">
    <name type="scientific">Fulvimarina pelagi HTCC2506</name>
    <dbReference type="NCBI Taxonomy" id="314231"/>
    <lineage>
        <taxon>Bacteria</taxon>
        <taxon>Pseudomonadati</taxon>
        <taxon>Pseudomonadota</taxon>
        <taxon>Alphaproteobacteria</taxon>
        <taxon>Hyphomicrobiales</taxon>
        <taxon>Aurantimonadaceae</taxon>
        <taxon>Fulvimarina</taxon>
    </lineage>
</organism>
<name>Q0G7N4_9HYPH</name>
<comment type="function">
    <text evidence="7">Catalyzes the methyl esterification of L-isoaspartyl residues in peptides and proteins that result from spontaneous decomposition of normal L-aspartyl and L-asparaginyl residues. It plays a role in the repair and/or degradation of damaged proteins.</text>
</comment>
<keyword evidence="6 7" id="KW-0949">S-adenosyl-L-methionine</keyword>
<dbReference type="PROSITE" id="PS01279">
    <property type="entry name" value="PCMT"/>
    <property type="match status" value="1"/>
</dbReference>
<accession>Q0G7N4</accession>
<proteinExistence type="inferred from homology"/>
<dbReference type="EMBL" id="AATP01000001">
    <property type="protein sequence ID" value="EAU42330.1"/>
    <property type="molecule type" value="Genomic_DNA"/>
</dbReference>
<dbReference type="RefSeq" id="WP_007066305.1">
    <property type="nucleotide sequence ID" value="NZ_DS022272.1"/>
</dbReference>
<evidence type="ECO:0000256" key="2">
    <source>
        <dbReference type="ARBA" id="ARBA00005369"/>
    </source>
</evidence>
<dbReference type="Pfam" id="PF01135">
    <property type="entry name" value="PCMT"/>
    <property type="match status" value="1"/>
</dbReference>
<dbReference type="eggNOG" id="COG2518">
    <property type="taxonomic scope" value="Bacteria"/>
</dbReference>
<dbReference type="InterPro" id="IPR029063">
    <property type="entry name" value="SAM-dependent_MTases_sf"/>
</dbReference>
<dbReference type="NCBIfam" id="NF001453">
    <property type="entry name" value="PRK00312.1"/>
    <property type="match status" value="1"/>
</dbReference>
<dbReference type="SUPFAM" id="SSF53335">
    <property type="entry name" value="S-adenosyl-L-methionine-dependent methyltransferases"/>
    <property type="match status" value="1"/>
</dbReference>
<sequence>MESKRRAMVETQLAARAIRDEAVLDALGKVPRECFVPAALRDLAYEDQPLAIGNGQTISQPYMVAVMLQAANLKSGQRVLDVGTGSGYAAAVAAEMGTKVFSIERDADLAFRARHRFDDLGLDITTCVGDGSAGWQEHAPYDVILVAAAAGEVPDALTSQLAEGGRLLIPVGSILMGQHLLRLTRSVSGIEKESLAMVSFVPLVSD</sequence>
<dbReference type="HOGENOM" id="CLU_055432_2_0_5"/>
<feature type="active site" evidence="7">
    <location>
        <position position="59"/>
    </location>
</feature>
<evidence type="ECO:0000256" key="3">
    <source>
        <dbReference type="ARBA" id="ARBA00022490"/>
    </source>
</evidence>
<dbReference type="FunFam" id="3.40.50.150:FF:000010">
    <property type="entry name" value="Protein-L-isoaspartate O-methyltransferase"/>
    <property type="match status" value="1"/>
</dbReference>
<dbReference type="Proteomes" id="UP000004310">
    <property type="component" value="Unassembled WGS sequence"/>
</dbReference>
<keyword evidence="4 7" id="KW-0489">Methyltransferase</keyword>
<dbReference type="GO" id="GO:0032259">
    <property type="term" value="P:methylation"/>
    <property type="evidence" value="ECO:0007669"/>
    <property type="project" value="UniProtKB-KW"/>
</dbReference>
<dbReference type="HAMAP" id="MF_00090">
    <property type="entry name" value="PIMT"/>
    <property type="match status" value="1"/>
</dbReference>
<dbReference type="GO" id="GO:0004719">
    <property type="term" value="F:protein-L-isoaspartate (D-aspartate) O-methyltransferase activity"/>
    <property type="evidence" value="ECO:0007669"/>
    <property type="project" value="UniProtKB-UniRule"/>
</dbReference>
<comment type="caution">
    <text evidence="8">The sequence shown here is derived from an EMBL/GenBank/DDBJ whole genome shotgun (WGS) entry which is preliminary data.</text>
</comment>
<comment type="subcellular location">
    <subcellularLocation>
        <location evidence="1 7">Cytoplasm</location>
    </subcellularLocation>
</comment>
<reference evidence="8 9" key="1">
    <citation type="journal article" date="2010" name="J. Bacteriol.">
        <title>Genome sequence of Fulvimarina pelagi HTCC2506T, a Mn(II)-oxidizing alphaproteobacterium possessing an aerobic anoxygenic photosynthetic gene cluster and Xanthorhodopsin.</title>
        <authorList>
            <person name="Kang I."/>
            <person name="Oh H.M."/>
            <person name="Lim S.I."/>
            <person name="Ferriera S."/>
            <person name="Giovannoni S.J."/>
            <person name="Cho J.C."/>
        </authorList>
    </citation>
    <scope>NUCLEOTIDE SEQUENCE [LARGE SCALE GENOMIC DNA]</scope>
    <source>
        <strain evidence="8 9">HTCC2506</strain>
    </source>
</reference>
<keyword evidence="5 7" id="KW-0808">Transferase</keyword>
<dbReference type="PANTHER" id="PTHR11579">
    <property type="entry name" value="PROTEIN-L-ISOASPARTATE O-METHYLTRANSFERASE"/>
    <property type="match status" value="1"/>
</dbReference>
<keyword evidence="3 7" id="KW-0963">Cytoplasm</keyword>
<dbReference type="NCBIfam" id="TIGR00080">
    <property type="entry name" value="pimt"/>
    <property type="match status" value="1"/>
</dbReference>
<evidence type="ECO:0000313" key="8">
    <source>
        <dbReference type="EMBL" id="EAU42330.1"/>
    </source>
</evidence>
<dbReference type="InterPro" id="IPR000682">
    <property type="entry name" value="PCMT"/>
</dbReference>
<evidence type="ECO:0000313" key="9">
    <source>
        <dbReference type="Proteomes" id="UP000004310"/>
    </source>
</evidence>
<evidence type="ECO:0000256" key="4">
    <source>
        <dbReference type="ARBA" id="ARBA00022603"/>
    </source>
</evidence>
<dbReference type="AlphaFoldDB" id="Q0G7N4"/>
<gene>
    <name evidence="7" type="primary">pcm</name>
    <name evidence="8" type="ORF">FP2506_05811</name>
</gene>
<evidence type="ECO:0000256" key="1">
    <source>
        <dbReference type="ARBA" id="ARBA00004496"/>
    </source>
</evidence>
<comment type="catalytic activity">
    <reaction evidence="7">
        <text>[protein]-L-isoaspartate + S-adenosyl-L-methionine = [protein]-L-isoaspartate alpha-methyl ester + S-adenosyl-L-homocysteine</text>
        <dbReference type="Rhea" id="RHEA:12705"/>
        <dbReference type="Rhea" id="RHEA-COMP:12143"/>
        <dbReference type="Rhea" id="RHEA-COMP:12144"/>
        <dbReference type="ChEBI" id="CHEBI:57856"/>
        <dbReference type="ChEBI" id="CHEBI:59789"/>
        <dbReference type="ChEBI" id="CHEBI:90596"/>
        <dbReference type="ChEBI" id="CHEBI:90598"/>
        <dbReference type="EC" id="2.1.1.77"/>
    </reaction>
</comment>
<dbReference type="GO" id="GO:0005737">
    <property type="term" value="C:cytoplasm"/>
    <property type="evidence" value="ECO:0007669"/>
    <property type="project" value="UniProtKB-SubCell"/>
</dbReference>
<dbReference type="CDD" id="cd02440">
    <property type="entry name" value="AdoMet_MTases"/>
    <property type="match status" value="1"/>
</dbReference>
<evidence type="ECO:0000256" key="6">
    <source>
        <dbReference type="ARBA" id="ARBA00022691"/>
    </source>
</evidence>
<dbReference type="PANTHER" id="PTHR11579:SF0">
    <property type="entry name" value="PROTEIN-L-ISOASPARTATE(D-ASPARTATE) O-METHYLTRANSFERASE"/>
    <property type="match status" value="1"/>
</dbReference>
<dbReference type="Gene3D" id="3.40.50.150">
    <property type="entry name" value="Vaccinia Virus protein VP39"/>
    <property type="match status" value="1"/>
</dbReference>
<dbReference type="EC" id="2.1.1.77" evidence="7"/>
<protein>
    <recommendedName>
        <fullName evidence="7">Protein-L-isoaspartate O-methyltransferase</fullName>
        <ecNumber evidence="7">2.1.1.77</ecNumber>
    </recommendedName>
    <alternativeName>
        <fullName evidence="7">L-isoaspartyl protein carboxyl methyltransferase</fullName>
    </alternativeName>
    <alternativeName>
        <fullName evidence="7">Protein L-isoaspartyl methyltransferase</fullName>
    </alternativeName>
    <alternativeName>
        <fullName evidence="7">Protein-beta-aspartate methyltransferase</fullName>
        <shortName evidence="7">PIMT</shortName>
    </alternativeName>
</protein>